<name>D2S2A8_HALTV</name>
<dbReference type="KEGG" id="htu:Htur_4731"/>
<evidence type="ECO:0000313" key="2">
    <source>
        <dbReference type="EMBL" id="ADB63505.1"/>
    </source>
</evidence>
<dbReference type="HOGENOM" id="CLU_3282793_0_0_2"/>
<proteinExistence type="predicted"/>
<dbReference type="AlphaFoldDB" id="D2S2A8"/>
<evidence type="ECO:0000256" key="1">
    <source>
        <dbReference type="SAM" id="MobiDB-lite"/>
    </source>
</evidence>
<organism evidence="2 3">
    <name type="scientific">Haloterrigena turkmenica (strain ATCC 51198 / DSM 5511 / JCM 9101 / NCIMB 13204 / VKM B-1734 / 4k)</name>
    <name type="common">Halococcus turkmenicus</name>
    <dbReference type="NCBI Taxonomy" id="543526"/>
    <lineage>
        <taxon>Archaea</taxon>
        <taxon>Methanobacteriati</taxon>
        <taxon>Methanobacteriota</taxon>
        <taxon>Stenosarchaea group</taxon>
        <taxon>Halobacteria</taxon>
        <taxon>Halobacteriales</taxon>
        <taxon>Natrialbaceae</taxon>
        <taxon>Haloterrigena</taxon>
    </lineage>
</organism>
<accession>D2S2A8</accession>
<keyword evidence="3" id="KW-1185">Reference proteome</keyword>
<gene>
    <name evidence="2" type="ordered locus">Htur_4731</name>
</gene>
<reference evidence="2 3" key="1">
    <citation type="journal article" date="2010" name="Stand. Genomic Sci.">
        <title>Complete genome sequence of Haloterrigena turkmenica type strain (4k).</title>
        <authorList>
            <person name="Saunders E."/>
            <person name="Tindall B.J."/>
            <person name="Fahnrich R."/>
            <person name="Lapidus A."/>
            <person name="Copeland A."/>
            <person name="Del Rio T.G."/>
            <person name="Lucas S."/>
            <person name="Chen F."/>
            <person name="Tice H."/>
            <person name="Cheng J.F."/>
            <person name="Han C."/>
            <person name="Detter J.C."/>
            <person name="Bruce D."/>
            <person name="Goodwin L."/>
            <person name="Chain P."/>
            <person name="Pitluck S."/>
            <person name="Pati A."/>
            <person name="Ivanova N."/>
            <person name="Mavromatis K."/>
            <person name="Chen A."/>
            <person name="Palaniappan K."/>
            <person name="Land M."/>
            <person name="Hauser L."/>
            <person name="Chang Y.J."/>
            <person name="Jeffries C.D."/>
            <person name="Brettin T."/>
            <person name="Rohde M."/>
            <person name="Goker M."/>
            <person name="Bristow J."/>
            <person name="Eisen J.A."/>
            <person name="Markowitz V."/>
            <person name="Hugenholtz P."/>
            <person name="Klenk H.P."/>
            <person name="Kyrpides N.C."/>
        </authorList>
    </citation>
    <scope>NUCLEOTIDE SEQUENCE [LARGE SCALE GENOMIC DNA]</scope>
    <source>
        <strain evidence="3">ATCC 51198 / DSM 5511 / JCM 9101 / NCIMB 13204 / VKM B-1734 / 4k</strain>
    </source>
</reference>
<protein>
    <submittedName>
        <fullName evidence="2">Uncharacterized protein</fullName>
    </submittedName>
</protein>
<feature type="compositionally biased region" description="Basic and acidic residues" evidence="1">
    <location>
        <begin position="7"/>
        <end position="18"/>
    </location>
</feature>
<dbReference type="EMBL" id="CP001862">
    <property type="protein sequence ID" value="ADB63505.1"/>
    <property type="molecule type" value="Genomic_DNA"/>
</dbReference>
<feature type="region of interest" description="Disordered" evidence="1">
    <location>
        <begin position="1"/>
        <end position="40"/>
    </location>
</feature>
<keyword evidence="2" id="KW-0614">Plasmid</keyword>
<sequence>MESSVGMREKDTHADRETSINGTATESPGILDAKREGERR</sequence>
<dbReference type="Proteomes" id="UP000001903">
    <property type="component" value="Plasmid pHTUR02"/>
</dbReference>
<geneLocation type="plasmid" evidence="2 3">
    <name>pHTUR02</name>
</geneLocation>
<evidence type="ECO:0000313" key="3">
    <source>
        <dbReference type="Proteomes" id="UP000001903"/>
    </source>
</evidence>